<evidence type="ECO:0000313" key="19">
    <source>
        <dbReference type="Proteomes" id="UP000006968"/>
    </source>
</evidence>
<feature type="domain" description="Thioredoxin" evidence="17">
    <location>
        <begin position="358"/>
        <end position="487"/>
    </location>
</feature>
<dbReference type="Pfam" id="PF13848">
    <property type="entry name" value="Thioredoxin_6"/>
    <property type="match status" value="1"/>
</dbReference>
<dbReference type="EMBL" id="ALIE01000018">
    <property type="protein sequence ID" value="EJS44527.1"/>
    <property type="molecule type" value="Genomic_DNA"/>
</dbReference>
<dbReference type="GO" id="GO:0003756">
    <property type="term" value="F:protein disulfide isomerase activity"/>
    <property type="evidence" value="ECO:0007669"/>
    <property type="project" value="UniProtKB-EC"/>
</dbReference>
<dbReference type="CDD" id="cd02995">
    <property type="entry name" value="PDI_a_PDI_a'_C"/>
    <property type="match status" value="1"/>
</dbReference>
<dbReference type="PRINTS" id="PR00421">
    <property type="entry name" value="THIOREDOXIN"/>
</dbReference>
<dbReference type="GO" id="GO:0006457">
    <property type="term" value="P:protein folding"/>
    <property type="evidence" value="ECO:0007669"/>
    <property type="project" value="TreeGrafter"/>
</dbReference>
<dbReference type="CDD" id="cd02982">
    <property type="entry name" value="PDI_b'_family"/>
    <property type="match status" value="1"/>
</dbReference>
<keyword evidence="7" id="KW-0677">Repeat</keyword>
<dbReference type="Pfam" id="PF00085">
    <property type="entry name" value="Thioredoxin"/>
    <property type="match status" value="2"/>
</dbReference>
<keyword evidence="19" id="KW-1185">Reference proteome</keyword>
<dbReference type="GO" id="GO:0015035">
    <property type="term" value="F:protein-disulfide reductase activity"/>
    <property type="evidence" value="ECO:0007669"/>
    <property type="project" value="UniProtKB-ARBA"/>
</dbReference>
<evidence type="ECO:0000256" key="3">
    <source>
        <dbReference type="ARBA" id="ARBA00004319"/>
    </source>
</evidence>
<protein>
    <recommendedName>
        <fullName evidence="12 15">Protein disulfide-isomerase</fullName>
        <ecNumber evidence="5 15">5.3.4.1</ecNumber>
    </recommendedName>
</protein>
<dbReference type="PANTHER" id="PTHR18929">
    <property type="entry name" value="PROTEIN DISULFIDE ISOMERASE"/>
    <property type="match status" value="1"/>
</dbReference>
<evidence type="ECO:0000256" key="14">
    <source>
        <dbReference type="RuleBase" id="RU004208"/>
    </source>
</evidence>
<keyword evidence="9 13" id="KW-1015">Disulfide bond</keyword>
<evidence type="ECO:0000256" key="8">
    <source>
        <dbReference type="ARBA" id="ARBA00022824"/>
    </source>
</evidence>
<gene>
    <name evidence="18" type="ORF">SU7_0331</name>
</gene>
<feature type="region of interest" description="Disordered" evidence="16">
    <location>
        <begin position="499"/>
        <end position="527"/>
    </location>
</feature>
<dbReference type="InterPro" id="IPR036249">
    <property type="entry name" value="Thioredoxin-like_sf"/>
</dbReference>
<dbReference type="OrthoDB" id="427280at2759"/>
<comment type="caution">
    <text evidence="18">The sequence shown here is derived from an EMBL/GenBank/DDBJ whole genome shotgun (WGS) entry which is preliminary data.</text>
</comment>
<dbReference type="InterPro" id="IPR005792">
    <property type="entry name" value="Prot_disulphide_isomerase"/>
</dbReference>
<dbReference type="PROSITE" id="PS51352">
    <property type="entry name" value="THIOREDOXIN_2"/>
    <property type="match status" value="2"/>
</dbReference>
<comment type="similarity">
    <text evidence="4 14">Belongs to the protein disulfide isomerase family.</text>
</comment>
<comment type="catalytic activity">
    <reaction evidence="1 15">
        <text>Catalyzes the rearrangement of -S-S- bonds in proteins.</text>
        <dbReference type="EC" id="5.3.4.1"/>
    </reaction>
</comment>
<dbReference type="CDD" id="cd02961">
    <property type="entry name" value="PDI_a_family"/>
    <property type="match status" value="1"/>
</dbReference>
<dbReference type="PROSITE" id="PS00194">
    <property type="entry name" value="THIOREDOXIN_1"/>
    <property type="match status" value="2"/>
</dbReference>
<feature type="chain" id="PRO_5005137028" description="Protein disulfide-isomerase" evidence="15">
    <location>
        <begin position="24"/>
        <end position="527"/>
    </location>
</feature>
<evidence type="ECO:0000256" key="1">
    <source>
        <dbReference type="ARBA" id="ARBA00001182"/>
    </source>
</evidence>
<evidence type="ECO:0000256" key="12">
    <source>
        <dbReference type="ARBA" id="ARBA00039846"/>
    </source>
</evidence>
<dbReference type="Proteomes" id="UP000006968">
    <property type="component" value="Chromosome III"/>
</dbReference>
<dbReference type="NCBIfam" id="TIGR01126">
    <property type="entry name" value="pdi_dom"/>
    <property type="match status" value="1"/>
</dbReference>
<evidence type="ECO:0000256" key="13">
    <source>
        <dbReference type="PIRSR" id="PIRSR605792-51"/>
    </source>
</evidence>
<reference evidence="18 19" key="1">
    <citation type="journal article" date="2013" name="BMC Genomics">
        <title>High quality de novo sequencing and assembly of the Saccharomyces arboricolus genome.</title>
        <authorList>
            <person name="Liti G."/>
            <person name="Nguyen Ba A.N."/>
            <person name="Blythe M."/>
            <person name="Mueller C.A."/>
            <person name="Bergstroem A."/>
            <person name="Cubillos F.A."/>
            <person name="Dafhnis-Calas F."/>
            <person name="Khoshraftar S."/>
            <person name="Malla S."/>
            <person name="Mehta N."/>
            <person name="Siow C.C."/>
            <person name="Warringer J."/>
            <person name="Moses A.M."/>
            <person name="Louis E.J."/>
            <person name="Nieduszynski C.A."/>
        </authorList>
    </citation>
    <scope>NUCLEOTIDE SEQUENCE [LARGE SCALE GENOMIC DNA]</scope>
    <source>
        <strain evidence="19">H-6 / AS 2.3317 / CBS 10644</strain>
    </source>
</reference>
<keyword evidence="10 15" id="KW-0413">Isomerase</keyword>
<dbReference type="GO" id="GO:0005788">
    <property type="term" value="C:endoplasmic reticulum lumen"/>
    <property type="evidence" value="ECO:0007669"/>
    <property type="project" value="UniProtKB-SubCell"/>
</dbReference>
<feature type="disulfide bond" description="Redox-active" evidence="13">
    <location>
        <begin position="62"/>
        <end position="65"/>
    </location>
</feature>
<evidence type="ECO:0000259" key="17">
    <source>
        <dbReference type="PROSITE" id="PS51352"/>
    </source>
</evidence>
<dbReference type="PANTHER" id="PTHR18929:SF132">
    <property type="entry name" value="PROTEIN DISULFIDE-ISOMERASE A3"/>
    <property type="match status" value="1"/>
</dbReference>
<feature type="domain" description="Thioredoxin" evidence="17">
    <location>
        <begin position="23"/>
        <end position="142"/>
    </location>
</feature>
<feature type="signal peptide" evidence="15">
    <location>
        <begin position="1"/>
        <end position="23"/>
    </location>
</feature>
<comment type="function">
    <text evidence="2">Participates in the folding of proteins containing disulfide bonds, may be involved in glycosylation, prolyl hydroxylation and triglyceride transfer.</text>
</comment>
<dbReference type="FunFam" id="3.40.30.10:FF:000017">
    <property type="entry name" value="Protein disulfide-isomerase A4"/>
    <property type="match status" value="1"/>
</dbReference>
<dbReference type="NCBIfam" id="TIGR01130">
    <property type="entry name" value="ER_PDI_fam"/>
    <property type="match status" value="1"/>
</dbReference>
<dbReference type="InterPro" id="IPR005788">
    <property type="entry name" value="PDI_thioredoxin-like_dom"/>
</dbReference>
<proteinExistence type="inferred from homology"/>
<dbReference type="GO" id="GO:0051082">
    <property type="term" value="F:unfolded protein binding"/>
    <property type="evidence" value="ECO:0007669"/>
    <property type="project" value="UniProtKB-ARBA"/>
</dbReference>
<keyword evidence="11 13" id="KW-0676">Redox-active center</keyword>
<organism evidence="18 19">
    <name type="scientific">Saccharomyces arboricola (strain H-6 / AS 2.3317 / CBS 10644)</name>
    <name type="common">Yeast</name>
    <dbReference type="NCBI Taxonomy" id="1160507"/>
    <lineage>
        <taxon>Eukaryota</taxon>
        <taxon>Fungi</taxon>
        <taxon>Dikarya</taxon>
        <taxon>Ascomycota</taxon>
        <taxon>Saccharomycotina</taxon>
        <taxon>Saccharomycetes</taxon>
        <taxon>Saccharomycetales</taxon>
        <taxon>Saccharomycetaceae</taxon>
        <taxon>Saccharomyces</taxon>
    </lineage>
</organism>
<evidence type="ECO:0000256" key="16">
    <source>
        <dbReference type="SAM" id="MobiDB-lite"/>
    </source>
</evidence>
<evidence type="ECO:0000256" key="9">
    <source>
        <dbReference type="ARBA" id="ARBA00023157"/>
    </source>
</evidence>
<dbReference type="AlphaFoldDB" id="J8LQX0"/>
<evidence type="ECO:0000256" key="15">
    <source>
        <dbReference type="RuleBase" id="RU361130"/>
    </source>
</evidence>
<dbReference type="SUPFAM" id="SSF52833">
    <property type="entry name" value="Thioredoxin-like"/>
    <property type="match status" value="4"/>
</dbReference>
<dbReference type="FunFam" id="3.40.30.10:FF:000139">
    <property type="entry name" value="Protein disulfide-isomerase"/>
    <property type="match status" value="1"/>
</dbReference>
<accession>J8LQX0</accession>
<dbReference type="EC" id="5.3.4.1" evidence="5 15"/>
<sequence>MKFSSSSVLSWCSLLVAASTVSGQQEAVAPEDSAVVKLSTDSFNEYIQSHDLVLAEFFAPWCGHCKNMAPEYVKAAEALVEKNITLAQIDCTENQDLCMEHNIPGFPSLKIFKNNDFNNSVDYEGARTAQAIVQFMIKQSQPAVTVVADVAAYLANETFVTPVIVQSGKIDADFNATFYALANKHFNDYSFVSTENSDKDEFKLAIYLPSAMEDPVVYNGKQTDITDADVFEKWLQVEALPYFGEIDGSVFNQYVESGLPLGYLFYDSDEDLDEYTPIFTKLAKDNRGLMNFVSIDAKKFGRHAANLNMKEQFPLFAIHDMIQDLKYGLPQLSEEAFDELTDKIVLESKAVESLVKDFLKGDATPIVKSQDVFETQDSSVFQLVGKNHDEIVNDPKKDVLVVYYAPWCGHCKRLAPIYQELADTYANATSDILIAKLDHTENDVRGVVIEGYPTIVFYPGGKDAESVVYQGSRTLDSLFDFVKENGHFGIDGQALYEEAQEKAAAESDDNELVDDLADEEDAIHDEL</sequence>
<evidence type="ECO:0000256" key="5">
    <source>
        <dbReference type="ARBA" id="ARBA00012723"/>
    </source>
</evidence>
<evidence type="ECO:0000256" key="7">
    <source>
        <dbReference type="ARBA" id="ARBA00022737"/>
    </source>
</evidence>
<dbReference type="Gene3D" id="3.40.30.10">
    <property type="entry name" value="Glutaredoxin"/>
    <property type="match status" value="4"/>
</dbReference>
<keyword evidence="8" id="KW-0256">Endoplasmic reticulum</keyword>
<evidence type="ECO:0000256" key="2">
    <source>
        <dbReference type="ARBA" id="ARBA00002692"/>
    </source>
</evidence>
<evidence type="ECO:0000256" key="10">
    <source>
        <dbReference type="ARBA" id="ARBA00023235"/>
    </source>
</evidence>
<feature type="disulfide bond" description="Redox-active" evidence="13">
    <location>
        <begin position="408"/>
        <end position="411"/>
    </location>
</feature>
<dbReference type="InterPro" id="IPR017937">
    <property type="entry name" value="Thioredoxin_CS"/>
</dbReference>
<evidence type="ECO:0000313" key="18">
    <source>
        <dbReference type="EMBL" id="EJS44527.1"/>
    </source>
</evidence>
<feature type="compositionally biased region" description="Acidic residues" evidence="16">
    <location>
        <begin position="506"/>
        <end position="527"/>
    </location>
</feature>
<evidence type="ECO:0000256" key="4">
    <source>
        <dbReference type="ARBA" id="ARBA00006347"/>
    </source>
</evidence>
<evidence type="ECO:0000256" key="11">
    <source>
        <dbReference type="ARBA" id="ARBA00023284"/>
    </source>
</evidence>
<name>J8LQX0_SACAR</name>
<dbReference type="CDD" id="cd02981">
    <property type="entry name" value="PDI_b_family"/>
    <property type="match status" value="1"/>
</dbReference>
<comment type="subcellular location">
    <subcellularLocation>
        <location evidence="3">Endoplasmic reticulum lumen</location>
    </subcellularLocation>
</comment>
<dbReference type="HOGENOM" id="CLU_025879_5_0_1"/>
<keyword evidence="6 15" id="KW-0732">Signal</keyword>
<evidence type="ECO:0000256" key="6">
    <source>
        <dbReference type="ARBA" id="ARBA00022729"/>
    </source>
</evidence>
<dbReference type="GO" id="GO:0034976">
    <property type="term" value="P:response to endoplasmic reticulum stress"/>
    <property type="evidence" value="ECO:0007669"/>
    <property type="project" value="TreeGrafter"/>
</dbReference>
<dbReference type="FunFam" id="3.40.30.10:FF:000154">
    <property type="entry name" value="Protein disulfide-isomerase"/>
    <property type="match status" value="1"/>
</dbReference>
<dbReference type="InterPro" id="IPR013766">
    <property type="entry name" value="Thioredoxin_domain"/>
</dbReference>